<dbReference type="InterPro" id="IPR022712">
    <property type="entry name" value="Beta_Casp"/>
</dbReference>
<feature type="compositionally biased region" description="Acidic residues" evidence="5">
    <location>
        <begin position="461"/>
        <end position="473"/>
    </location>
</feature>
<evidence type="ECO:0000256" key="2">
    <source>
        <dbReference type="ARBA" id="ARBA00022664"/>
    </source>
</evidence>
<evidence type="ECO:0000259" key="6">
    <source>
        <dbReference type="SMART" id="SM01027"/>
    </source>
</evidence>
<dbReference type="Pfam" id="PF16661">
    <property type="entry name" value="Lactamase_B_6"/>
    <property type="match status" value="1"/>
</dbReference>
<dbReference type="EMBL" id="JANBTW010000044">
    <property type="protein sequence ID" value="KAJ2675958.1"/>
    <property type="molecule type" value="Genomic_DNA"/>
</dbReference>
<dbReference type="GO" id="GO:0003723">
    <property type="term" value="F:RNA binding"/>
    <property type="evidence" value="ECO:0007669"/>
    <property type="project" value="UniProtKB-KW"/>
</dbReference>
<evidence type="ECO:0000256" key="3">
    <source>
        <dbReference type="ARBA" id="ARBA00023242"/>
    </source>
</evidence>
<dbReference type="InterPro" id="IPR025069">
    <property type="entry name" value="Cpsf2_C"/>
</dbReference>
<keyword evidence="3 4" id="KW-0539">Nucleus</keyword>
<dbReference type="PANTHER" id="PTHR45922:SF1">
    <property type="entry name" value="CLEAVAGE AND POLYADENYLATION SPECIFICITY FACTOR SUBUNIT 2"/>
    <property type="match status" value="1"/>
</dbReference>
<dbReference type="GO" id="GO:0006398">
    <property type="term" value="P:mRNA 3'-end processing by stem-loop binding and cleavage"/>
    <property type="evidence" value="ECO:0007669"/>
    <property type="project" value="InterPro"/>
</dbReference>
<evidence type="ECO:0000313" key="7">
    <source>
        <dbReference type="EMBL" id="KAJ2675958.1"/>
    </source>
</evidence>
<dbReference type="InterPro" id="IPR001279">
    <property type="entry name" value="Metallo-B-lactamas"/>
</dbReference>
<feature type="region of interest" description="Disordered" evidence="5">
    <location>
        <begin position="447"/>
        <end position="477"/>
    </location>
</feature>
<organism evidence="7 8">
    <name type="scientific">Coemansia spiralis</name>
    <dbReference type="NCBI Taxonomy" id="417178"/>
    <lineage>
        <taxon>Eukaryota</taxon>
        <taxon>Fungi</taxon>
        <taxon>Fungi incertae sedis</taxon>
        <taxon>Zoopagomycota</taxon>
        <taxon>Kickxellomycotina</taxon>
        <taxon>Kickxellomycetes</taxon>
        <taxon>Kickxellales</taxon>
        <taxon>Kickxellaceae</taxon>
        <taxon>Coemansia</taxon>
    </lineage>
</organism>
<protein>
    <recommendedName>
        <fullName evidence="4">Cleavage and polyadenylation specificity factor subunit 2</fullName>
    </recommendedName>
    <alternativeName>
        <fullName evidence="4">Cleavage and polyadenylation specificity factor 100 kDa subunit</fullName>
    </alternativeName>
</protein>
<dbReference type="Pfam" id="PF10996">
    <property type="entry name" value="Beta-Casp"/>
    <property type="match status" value="1"/>
</dbReference>
<name>A0A9W8KXQ7_9FUNG</name>
<sequence>MSSALQFTAISGANNEDAVCYLLEIGTAKILLDCGSYEDYPEENLSQLQRLARQVDAVLFSHPDMAHLGAYPLAFSYYGLTCPAYATQAVHMMGRMCMKDAAMAFKAREEGVLFDEKDVDQAFENITPLQYFQPKSLPGEHHNIVVTAHSAGHTIGGTMWTISNGAETVLYAIDFNHMKEEHLNRCSLMEGDQGKVNPRLMRPTLLITDSYNALYKLPTRKKRVECFLDSVNAGIKRGGNVLIPVDSAARVLEIAYILNDWWHQDKGKRDTHSLFFLSKCGRKVKSFAQSLTGWMASSIEEQLLDKDTKPFDLRYVTIVQSMEELDKKTSTDSKRRSRSRKAVVMATTEGMSLGFSQELFLRWAADKRNAIVLPQRGAPSSLTRELFTRWFERTQRSIQPGSAMKLGPPIRLSKTEINITVKKRVPLKGKELEDWLIQDRQRKEQEAAREAIMKRKRDMIDSDDMSSEGDSDGDDRRGIDIAATVREIDVEAISEIDLETERLLSGQTYDLYIKGRGLVRGLHFLNKSYCMFPFQEKIRRTDEYGEIYDPEDYMVKADHEDATLLLDIDKPYESDNEEEEEDTRPTKPVKEQRRVQVNCLLAFVDMEGRTDGTSASNIIVLLTPKRLVIVHGTHSSSKALSELCRGPQSLVNKEIYMPGIGETLNVSSGINVYKIKLTDALFKQAQLLGVQDKMAGFVSGCIKYSQDDELPVLDMNSAELESRWRPPMLLGDSKLSVLRGVLSSHGISTYFDSEGTLVCNNSVVIKLAMNRRKKTDSIKIQGNLTPDYYLIRSVVYGHFAVV</sequence>
<keyword evidence="4" id="KW-0694">RNA-binding</keyword>
<evidence type="ECO:0000256" key="1">
    <source>
        <dbReference type="ARBA" id="ARBA00004123"/>
    </source>
</evidence>
<dbReference type="PANTHER" id="PTHR45922">
    <property type="entry name" value="CLEAVAGE AND POLYADENYLATION SPECIFICITY FACTOR SUBUNIT 2"/>
    <property type="match status" value="1"/>
</dbReference>
<proteinExistence type="inferred from homology"/>
<evidence type="ECO:0000256" key="4">
    <source>
        <dbReference type="RuleBase" id="RU365006"/>
    </source>
</evidence>
<dbReference type="SMART" id="SM01027">
    <property type="entry name" value="Beta-Casp"/>
    <property type="match status" value="1"/>
</dbReference>
<dbReference type="Proteomes" id="UP001151518">
    <property type="component" value="Unassembled WGS sequence"/>
</dbReference>
<comment type="similarity">
    <text evidence="4">Belongs to the metallo-beta-lactamase superfamily. RNA-metabolizing metallo-beta-lactamase-like family. CPSF2/YSH1 subfamily.</text>
</comment>
<dbReference type="CDD" id="cd16293">
    <property type="entry name" value="CPSF2-like_MBL-fold"/>
    <property type="match status" value="1"/>
</dbReference>
<dbReference type="Gene3D" id="3.60.15.10">
    <property type="entry name" value="Ribonuclease Z/Hydroxyacylglutathione hydrolase-like"/>
    <property type="match status" value="1"/>
</dbReference>
<dbReference type="Pfam" id="PF13299">
    <property type="entry name" value="CPSF100_C"/>
    <property type="match status" value="1"/>
</dbReference>
<dbReference type="GO" id="GO:0005847">
    <property type="term" value="C:mRNA cleavage and polyadenylation specificity factor complex"/>
    <property type="evidence" value="ECO:0007669"/>
    <property type="project" value="InterPro"/>
</dbReference>
<comment type="caution">
    <text evidence="7">The sequence shown here is derived from an EMBL/GenBank/DDBJ whole genome shotgun (WGS) entry which is preliminary data.</text>
</comment>
<keyword evidence="2 4" id="KW-0507">mRNA processing</keyword>
<dbReference type="InterPro" id="IPR027075">
    <property type="entry name" value="CPSF2"/>
</dbReference>
<dbReference type="OrthoDB" id="64353at2759"/>
<dbReference type="InterPro" id="IPR035639">
    <property type="entry name" value="CPSF2_MBL"/>
</dbReference>
<dbReference type="AlphaFoldDB" id="A0A9W8KXQ7"/>
<comment type="subcellular location">
    <subcellularLocation>
        <location evidence="1 4">Nucleus</location>
    </subcellularLocation>
</comment>
<reference evidence="7" key="1">
    <citation type="submission" date="2022-07" db="EMBL/GenBank/DDBJ databases">
        <title>Phylogenomic reconstructions and comparative analyses of Kickxellomycotina fungi.</title>
        <authorList>
            <person name="Reynolds N.K."/>
            <person name="Stajich J.E."/>
            <person name="Barry K."/>
            <person name="Grigoriev I.V."/>
            <person name="Crous P."/>
            <person name="Smith M.E."/>
        </authorList>
    </citation>
    <scope>NUCLEOTIDE SEQUENCE</scope>
    <source>
        <strain evidence="7">NRRL 3115</strain>
    </source>
</reference>
<evidence type="ECO:0000313" key="8">
    <source>
        <dbReference type="Proteomes" id="UP001151518"/>
    </source>
</evidence>
<dbReference type="InterPro" id="IPR036866">
    <property type="entry name" value="RibonucZ/Hydroxyglut_hydro"/>
</dbReference>
<gene>
    <name evidence="7" type="ORF">GGI25_003795</name>
</gene>
<dbReference type="SUPFAM" id="SSF56281">
    <property type="entry name" value="Metallo-hydrolase/oxidoreductase"/>
    <property type="match status" value="1"/>
</dbReference>
<accession>A0A9W8KXQ7</accession>
<feature type="domain" description="Beta-Casp" evidence="6">
    <location>
        <begin position="251"/>
        <end position="386"/>
    </location>
</feature>
<evidence type="ECO:0000256" key="5">
    <source>
        <dbReference type="SAM" id="MobiDB-lite"/>
    </source>
</evidence>